<protein>
    <recommendedName>
        <fullName evidence="6">Cystatin domain-containing protein</fullName>
    </recommendedName>
</protein>
<sequence>MESISSSTYFKITLALLLGVLLVVDVTSDEFTFSTKGFVPRNVDDPEIVRLAQFALDEHNKAALPLSGVTFWKYFKVSTAMSKDSSPTHKKVVVRIFAEDGPIADICEALVDVNRNIPKLLKFKEPVQEEE</sequence>
<evidence type="ECO:0000313" key="4">
    <source>
        <dbReference type="EMBL" id="GAA0187248.1"/>
    </source>
</evidence>
<dbReference type="SUPFAM" id="SSF54403">
    <property type="entry name" value="Cystatin/monellin"/>
    <property type="match status" value="1"/>
</dbReference>
<name>A0AAV3RZY3_LITER</name>
<dbReference type="AlphaFoldDB" id="A0AAV3RZY3"/>
<dbReference type="CDD" id="cd00042">
    <property type="entry name" value="CY"/>
    <property type="match status" value="1"/>
</dbReference>
<proteinExistence type="predicted"/>
<reference evidence="4 5" key="1">
    <citation type="submission" date="2024-01" db="EMBL/GenBank/DDBJ databases">
        <title>The complete chloroplast genome sequence of Lithospermum erythrorhizon: insights into the phylogenetic relationship among Boraginaceae species and the maternal lineages of purple gromwells.</title>
        <authorList>
            <person name="Okada T."/>
            <person name="Watanabe K."/>
        </authorList>
    </citation>
    <scope>NUCLEOTIDE SEQUENCE [LARGE SCALE GENOMIC DNA]</scope>
</reference>
<feature type="chain" id="PRO_5043551087" description="Cystatin domain-containing protein" evidence="3">
    <location>
        <begin position="29"/>
        <end position="131"/>
    </location>
</feature>
<organism evidence="4 5">
    <name type="scientific">Lithospermum erythrorhizon</name>
    <name type="common">Purple gromwell</name>
    <name type="synonym">Lithospermum officinale var. erythrorhizon</name>
    <dbReference type="NCBI Taxonomy" id="34254"/>
    <lineage>
        <taxon>Eukaryota</taxon>
        <taxon>Viridiplantae</taxon>
        <taxon>Streptophyta</taxon>
        <taxon>Embryophyta</taxon>
        <taxon>Tracheophyta</taxon>
        <taxon>Spermatophyta</taxon>
        <taxon>Magnoliopsida</taxon>
        <taxon>eudicotyledons</taxon>
        <taxon>Gunneridae</taxon>
        <taxon>Pentapetalae</taxon>
        <taxon>asterids</taxon>
        <taxon>lamiids</taxon>
        <taxon>Boraginales</taxon>
        <taxon>Boraginaceae</taxon>
        <taxon>Boraginoideae</taxon>
        <taxon>Lithospermeae</taxon>
        <taxon>Lithospermum</taxon>
    </lineage>
</organism>
<comment type="caution">
    <text evidence="4">The sequence shown here is derived from an EMBL/GenBank/DDBJ whole genome shotgun (WGS) entry which is preliminary data.</text>
</comment>
<keyword evidence="2" id="KW-0789">Thiol protease inhibitor</keyword>
<evidence type="ECO:0000256" key="1">
    <source>
        <dbReference type="ARBA" id="ARBA00022690"/>
    </source>
</evidence>
<evidence type="ECO:0000313" key="5">
    <source>
        <dbReference type="Proteomes" id="UP001454036"/>
    </source>
</evidence>
<keyword evidence="1" id="KW-0646">Protease inhibitor</keyword>
<dbReference type="InterPro" id="IPR000010">
    <property type="entry name" value="Cystatin_dom"/>
</dbReference>
<dbReference type="GO" id="GO:0004869">
    <property type="term" value="F:cysteine-type endopeptidase inhibitor activity"/>
    <property type="evidence" value="ECO:0007669"/>
    <property type="project" value="UniProtKB-KW"/>
</dbReference>
<gene>
    <name evidence="4" type="ORF">LIER_34536</name>
</gene>
<keyword evidence="5" id="KW-1185">Reference proteome</keyword>
<accession>A0AAV3RZY3</accession>
<evidence type="ECO:0000256" key="2">
    <source>
        <dbReference type="ARBA" id="ARBA00022704"/>
    </source>
</evidence>
<dbReference type="InterPro" id="IPR046350">
    <property type="entry name" value="Cystatin_sf"/>
</dbReference>
<feature type="signal peptide" evidence="3">
    <location>
        <begin position="1"/>
        <end position="28"/>
    </location>
</feature>
<keyword evidence="3" id="KW-0732">Signal</keyword>
<evidence type="ECO:0008006" key="6">
    <source>
        <dbReference type="Google" id="ProtNLM"/>
    </source>
</evidence>
<dbReference type="Gene3D" id="3.10.450.10">
    <property type="match status" value="1"/>
</dbReference>
<dbReference type="EMBL" id="BAABME010014529">
    <property type="protein sequence ID" value="GAA0187248.1"/>
    <property type="molecule type" value="Genomic_DNA"/>
</dbReference>
<evidence type="ECO:0000256" key="3">
    <source>
        <dbReference type="SAM" id="SignalP"/>
    </source>
</evidence>
<dbReference type="Proteomes" id="UP001454036">
    <property type="component" value="Unassembled WGS sequence"/>
</dbReference>